<dbReference type="Pfam" id="PF21205">
    <property type="entry name" value="Rep3_C"/>
    <property type="match status" value="1"/>
</dbReference>
<accession>A0ABY4D342</accession>
<feature type="domain" description="Initiator Rep protein WH1" evidence="2">
    <location>
        <begin position="35"/>
        <end position="176"/>
    </location>
</feature>
<keyword evidence="4" id="KW-1185">Reference proteome</keyword>
<name>A0ABY4D342_9BACT</name>
<comment type="similarity">
    <text evidence="1">Belongs to the initiator RepB protein family.</text>
</comment>
<dbReference type="Proteomes" id="UP000831113">
    <property type="component" value="Chromosome"/>
</dbReference>
<dbReference type="InterPro" id="IPR000525">
    <property type="entry name" value="Initiator_Rep_WH1"/>
</dbReference>
<dbReference type="Gene3D" id="1.10.10.10">
    <property type="entry name" value="Winged helix-like DNA-binding domain superfamily/Winged helix DNA-binding domain"/>
    <property type="match status" value="2"/>
</dbReference>
<dbReference type="SUPFAM" id="SSF46785">
    <property type="entry name" value="Winged helix' DNA-binding domain"/>
    <property type="match status" value="2"/>
</dbReference>
<dbReference type="RefSeq" id="WP_243801939.1">
    <property type="nucleotide sequence ID" value="NZ_CP094669.1"/>
</dbReference>
<protein>
    <submittedName>
        <fullName evidence="3">Replication initiation protein</fullName>
    </submittedName>
</protein>
<evidence type="ECO:0000313" key="4">
    <source>
        <dbReference type="Proteomes" id="UP000831113"/>
    </source>
</evidence>
<dbReference type="InterPro" id="IPR036388">
    <property type="entry name" value="WH-like_DNA-bd_sf"/>
</dbReference>
<gene>
    <name evidence="3" type="ORF">MTX78_09205</name>
</gene>
<proteinExistence type="inferred from homology"/>
<dbReference type="Pfam" id="PF01051">
    <property type="entry name" value="Rep3_N"/>
    <property type="match status" value="1"/>
</dbReference>
<dbReference type="InterPro" id="IPR036390">
    <property type="entry name" value="WH_DNA-bd_sf"/>
</dbReference>
<evidence type="ECO:0000313" key="3">
    <source>
        <dbReference type="EMBL" id="UOG76762.1"/>
    </source>
</evidence>
<dbReference type="EMBL" id="CP094669">
    <property type="protein sequence ID" value="UOG76762.1"/>
    <property type="molecule type" value="Genomic_DNA"/>
</dbReference>
<evidence type="ECO:0000256" key="1">
    <source>
        <dbReference type="ARBA" id="ARBA00038283"/>
    </source>
</evidence>
<reference evidence="3 4" key="1">
    <citation type="submission" date="2022-03" db="EMBL/GenBank/DDBJ databases">
        <title>Hymenobactersp. isolated from the air.</title>
        <authorList>
            <person name="Won M."/>
            <person name="Kwon S.-W."/>
        </authorList>
    </citation>
    <scope>NUCLEOTIDE SEQUENCE [LARGE SCALE GENOMIC DNA]</scope>
    <source>
        <strain evidence="3 4">KACC 21982</strain>
    </source>
</reference>
<evidence type="ECO:0000259" key="2">
    <source>
        <dbReference type="Pfam" id="PF01051"/>
    </source>
</evidence>
<organism evidence="3 4">
    <name type="scientific">Hymenobacter tibetensis</name>
    <dbReference type="NCBI Taxonomy" id="497967"/>
    <lineage>
        <taxon>Bacteria</taxon>
        <taxon>Pseudomonadati</taxon>
        <taxon>Bacteroidota</taxon>
        <taxon>Cytophagia</taxon>
        <taxon>Cytophagales</taxon>
        <taxon>Hymenobacteraceae</taxon>
        <taxon>Hymenobacter</taxon>
    </lineage>
</organism>
<sequence>MVTTSLALNKTMSREQVLARASVILATTKGNTLAYQHNLLVRHPLRLSSLEARLFVLALRCVHQSDAEFQGGFVVSLEELFPHGSSGERYEALEEAFKVLLGKHFKLERPDAGDGSYIYTQLISHIGLETGAGRVVGAFAPLVGPYLSQLQSGNFTKAKIETLLTFKNPTALKLYWYFRSWSNVRKVSIRVDELKTLLFEEEETYTTYADFKRYVLRPCLLEVQKFGEWNITYKEIKDGRKVVALEFHIPKIEDTEPTTPAIDTGTKTTALLPPTSLVEVTPATPQAQTGTGVLSIQDKVTNRLQKLLLKDNQIQDVVVFVGNDESMFMRFLKATNNLLRDYEAKNPGYVPTDKLAAATINALKNELGMWR</sequence>